<dbReference type="Proteomes" id="UP000019151">
    <property type="component" value="Chromosome"/>
</dbReference>
<evidence type="ECO:0000313" key="2">
    <source>
        <dbReference type="EMBL" id="AHG91715.1"/>
    </source>
</evidence>
<dbReference type="InterPro" id="IPR050659">
    <property type="entry name" value="Peptidase_M24B"/>
</dbReference>
<dbReference type="eggNOG" id="COG0006">
    <property type="taxonomic scope" value="Bacteria"/>
</dbReference>
<dbReference type="SUPFAM" id="SSF55920">
    <property type="entry name" value="Creatinase/aminopeptidase"/>
    <property type="match status" value="1"/>
</dbReference>
<dbReference type="InterPro" id="IPR036005">
    <property type="entry name" value="Creatinase/aminopeptidase-like"/>
</dbReference>
<protein>
    <submittedName>
        <fullName evidence="2">Peptidase M24</fullName>
    </submittedName>
</protein>
<dbReference type="Gene3D" id="3.90.230.10">
    <property type="entry name" value="Creatinase/methionine aminopeptidase superfamily"/>
    <property type="match status" value="1"/>
</dbReference>
<name>W0RN35_9BACT</name>
<dbReference type="AlphaFoldDB" id="W0RN35"/>
<dbReference type="InterPro" id="IPR029149">
    <property type="entry name" value="Creatin/AminoP/Spt16_N"/>
</dbReference>
<dbReference type="STRING" id="861299.J421_4178"/>
<dbReference type="HOGENOM" id="CLU_056320_0_0_0"/>
<dbReference type="PANTHER" id="PTHR46112:SF3">
    <property type="entry name" value="AMINOPEPTIDASE YPDF"/>
    <property type="match status" value="1"/>
</dbReference>
<accession>W0RN35</accession>
<dbReference type="InterPro" id="IPR000994">
    <property type="entry name" value="Pept_M24"/>
</dbReference>
<dbReference type="SUPFAM" id="SSF53092">
    <property type="entry name" value="Creatinase/prolidase N-terminal domain"/>
    <property type="match status" value="1"/>
</dbReference>
<organism evidence="2 3">
    <name type="scientific">Gemmatirosa kalamazoonensis</name>
    <dbReference type="NCBI Taxonomy" id="861299"/>
    <lineage>
        <taxon>Bacteria</taxon>
        <taxon>Pseudomonadati</taxon>
        <taxon>Gemmatimonadota</taxon>
        <taxon>Gemmatimonadia</taxon>
        <taxon>Gemmatimonadales</taxon>
        <taxon>Gemmatimonadaceae</taxon>
        <taxon>Gemmatirosa</taxon>
    </lineage>
</organism>
<dbReference type="PANTHER" id="PTHR46112">
    <property type="entry name" value="AMINOPEPTIDASE"/>
    <property type="match status" value="1"/>
</dbReference>
<dbReference type="Pfam" id="PF00557">
    <property type="entry name" value="Peptidase_M24"/>
    <property type="match status" value="1"/>
</dbReference>
<dbReference type="EMBL" id="CP007128">
    <property type="protein sequence ID" value="AHG91715.1"/>
    <property type="molecule type" value="Genomic_DNA"/>
</dbReference>
<dbReference type="RefSeq" id="WP_025413156.1">
    <property type="nucleotide sequence ID" value="NZ_CP007128.1"/>
</dbReference>
<evidence type="ECO:0000313" key="3">
    <source>
        <dbReference type="Proteomes" id="UP000019151"/>
    </source>
</evidence>
<dbReference type="OrthoDB" id="9806388at2"/>
<keyword evidence="3" id="KW-1185">Reference proteome</keyword>
<gene>
    <name evidence="2" type="ORF">J421_4178</name>
</gene>
<sequence>MLTPDTLPTFQRALREASLDGWLLFDFRGTNPIAATLAGLDGFVSRRIFVWVPTQGTPVAITHAIEQLPWHRWPVAWRKEVYSSWRALEGYVRDLVGGKRVAMEYSPGDAVPYVDRVPAGVVELVRAAGAEVVTSGELISRLYAVWTPAQLASHRQAARVVADVARDAFAFVDERLRAGAAVHEHEVQARIRDGFTRAGLETDHGPNVSAGANAANPHYEPSADAPRRIATGELLLIDLWAHEPGNPYADQTWMASVGAPNERAVRVWTAVRDARDAAIALLRERVNAGAPVRGGEADDAARAVIESAGYGQYFTHRTGHSIDARDLHGSGPHLDNLETREERLLLPGVGFSIEPGVYIPGEIGVRSEVNAYVGEGELVITPDDYQRDLIVIAGA</sequence>
<dbReference type="KEGG" id="gba:J421_4178"/>
<evidence type="ECO:0000259" key="1">
    <source>
        <dbReference type="Pfam" id="PF00557"/>
    </source>
</evidence>
<proteinExistence type="predicted"/>
<reference evidence="2 3" key="1">
    <citation type="journal article" date="2014" name="Genome Announc.">
        <title>Genome Sequence and Methylome of Soil Bacterium Gemmatirosa kalamazoonensis KBS708T, a Member of the Rarely Cultivated Gemmatimonadetes Phylum.</title>
        <authorList>
            <person name="Debruyn J.M."/>
            <person name="Radosevich M."/>
            <person name="Wommack K.E."/>
            <person name="Polson S.W."/>
            <person name="Hauser L.J."/>
            <person name="Fawaz M.N."/>
            <person name="Korlach J."/>
            <person name="Tsai Y.C."/>
        </authorList>
    </citation>
    <scope>NUCLEOTIDE SEQUENCE [LARGE SCALE GENOMIC DNA]</scope>
    <source>
        <strain evidence="2 3">KBS708</strain>
    </source>
</reference>
<dbReference type="InParanoid" id="W0RN35"/>
<feature type="domain" description="Peptidase M24" evidence="1">
    <location>
        <begin position="154"/>
        <end position="373"/>
    </location>
</feature>